<dbReference type="EMBL" id="CM042043">
    <property type="protein sequence ID" value="KAI3695870.1"/>
    <property type="molecule type" value="Genomic_DNA"/>
</dbReference>
<reference evidence="2" key="1">
    <citation type="journal article" date="2022" name="Mol. Ecol. Resour.">
        <title>The genomes of chicory, endive, great burdock and yacon provide insights into Asteraceae palaeo-polyploidization history and plant inulin production.</title>
        <authorList>
            <person name="Fan W."/>
            <person name="Wang S."/>
            <person name="Wang H."/>
            <person name="Wang A."/>
            <person name="Jiang F."/>
            <person name="Liu H."/>
            <person name="Zhao H."/>
            <person name="Xu D."/>
            <person name="Zhang Y."/>
        </authorList>
    </citation>
    <scope>NUCLEOTIDE SEQUENCE [LARGE SCALE GENOMIC DNA]</scope>
    <source>
        <strain evidence="2">cv. Yunnan</strain>
    </source>
</reference>
<evidence type="ECO:0000313" key="2">
    <source>
        <dbReference type="Proteomes" id="UP001056120"/>
    </source>
</evidence>
<protein>
    <submittedName>
        <fullName evidence="1">Uncharacterized protein</fullName>
    </submittedName>
</protein>
<reference evidence="1 2" key="2">
    <citation type="journal article" date="2022" name="Mol. Ecol. Resour.">
        <title>The genomes of chicory, endive, great burdock and yacon provide insights into Asteraceae paleo-polyploidization history and plant inulin production.</title>
        <authorList>
            <person name="Fan W."/>
            <person name="Wang S."/>
            <person name="Wang H."/>
            <person name="Wang A."/>
            <person name="Jiang F."/>
            <person name="Liu H."/>
            <person name="Zhao H."/>
            <person name="Xu D."/>
            <person name="Zhang Y."/>
        </authorList>
    </citation>
    <scope>NUCLEOTIDE SEQUENCE [LARGE SCALE GENOMIC DNA]</scope>
    <source>
        <strain evidence="2">cv. Yunnan</strain>
        <tissue evidence="1">Leaves</tissue>
    </source>
</reference>
<accession>A0ACB8ZDV0</accession>
<comment type="caution">
    <text evidence="1">The sequence shown here is derived from an EMBL/GenBank/DDBJ whole genome shotgun (WGS) entry which is preliminary data.</text>
</comment>
<dbReference type="Proteomes" id="UP001056120">
    <property type="component" value="Linkage Group LG26"/>
</dbReference>
<gene>
    <name evidence="1" type="ORF">L1987_78873</name>
</gene>
<name>A0ACB8ZDV0_9ASTR</name>
<keyword evidence="2" id="KW-1185">Reference proteome</keyword>
<organism evidence="1 2">
    <name type="scientific">Smallanthus sonchifolius</name>
    <dbReference type="NCBI Taxonomy" id="185202"/>
    <lineage>
        <taxon>Eukaryota</taxon>
        <taxon>Viridiplantae</taxon>
        <taxon>Streptophyta</taxon>
        <taxon>Embryophyta</taxon>
        <taxon>Tracheophyta</taxon>
        <taxon>Spermatophyta</taxon>
        <taxon>Magnoliopsida</taxon>
        <taxon>eudicotyledons</taxon>
        <taxon>Gunneridae</taxon>
        <taxon>Pentapetalae</taxon>
        <taxon>asterids</taxon>
        <taxon>campanulids</taxon>
        <taxon>Asterales</taxon>
        <taxon>Asteraceae</taxon>
        <taxon>Asteroideae</taxon>
        <taxon>Heliantheae alliance</taxon>
        <taxon>Millerieae</taxon>
        <taxon>Smallanthus</taxon>
    </lineage>
</organism>
<sequence>MEQESNSIADDSTRSKIDEDYITKLPDDVLRRILLIHPLDSGSNALALLTGFLDRPWITIVKVQDFESTLGDFIVNFHKRNPLKMPRKLEFHLSKDLIITASIGLNKKLNLDFSKGNQEFPRQLGWEVMLKTMGSTYLSRRSFSIKTLKITSVNYLSLELVSSLISKFRNVKSLIIEKCGGLRRLRVEGAKLTNLSVLDCVDLKSVYVKASELKSFRYSGFICGFSFNYKMSLEHVKLDIKGPGFNQLNRGLYNPLIDIRGPWFNHLNHRLYNPLLQEIPNVNTLTLHGWMFKEVFGPFLSSKPYKKHFKFSNLEDLCWIDSCMEDHNINALFGFLTFCNSLKRLFISIDTRSNSKPCVDEHKGTVKFQKGRLRNLKVVKVKGFRKEVDLMLFKEHLMEEFNVEPRMIEVRNGMHERRLIRIPRREAADKVPKSEKLKYTYKFVEVVKKNKGFMF</sequence>
<proteinExistence type="predicted"/>
<evidence type="ECO:0000313" key="1">
    <source>
        <dbReference type="EMBL" id="KAI3695870.1"/>
    </source>
</evidence>